<dbReference type="PROSITE" id="PS51371">
    <property type="entry name" value="CBS"/>
    <property type="match status" value="2"/>
</dbReference>
<dbReference type="SUPFAM" id="SSF54631">
    <property type="entry name" value="CBS-domain pair"/>
    <property type="match status" value="1"/>
</dbReference>
<dbReference type="InterPro" id="IPR000644">
    <property type="entry name" value="CBS_dom"/>
</dbReference>
<dbReference type="GO" id="GO:0005886">
    <property type="term" value="C:plasma membrane"/>
    <property type="evidence" value="ECO:0007669"/>
    <property type="project" value="TreeGrafter"/>
</dbReference>
<keyword evidence="2 3" id="KW-0129">CBS domain</keyword>
<organism evidence="5 6">
    <name type="scientific">Borreliella chilensis</name>
    <dbReference type="NCBI Taxonomy" id="1245910"/>
    <lineage>
        <taxon>Bacteria</taxon>
        <taxon>Pseudomonadati</taxon>
        <taxon>Spirochaetota</taxon>
        <taxon>Spirochaetia</taxon>
        <taxon>Spirochaetales</taxon>
        <taxon>Borreliaceae</taxon>
        <taxon>Borreliella</taxon>
    </lineage>
</organism>
<dbReference type="InterPro" id="IPR036318">
    <property type="entry name" value="FAD-bd_PCMH-like_sf"/>
</dbReference>
<evidence type="ECO:0000259" key="4">
    <source>
        <dbReference type="PROSITE" id="PS51371"/>
    </source>
</evidence>
<dbReference type="SMART" id="SM01091">
    <property type="entry name" value="CorC_HlyC"/>
    <property type="match status" value="1"/>
</dbReference>
<feature type="domain" description="CBS" evidence="4">
    <location>
        <begin position="47"/>
        <end position="110"/>
    </location>
</feature>
<keyword evidence="6" id="KW-1185">Reference proteome</keyword>
<dbReference type="HOGENOM" id="CLU_015237_3_0_12"/>
<accession>A0A0A7UUI6</accession>
<evidence type="ECO:0000256" key="3">
    <source>
        <dbReference type="PROSITE-ProRule" id="PRU00703"/>
    </source>
</evidence>
<dbReference type="PANTHER" id="PTHR22777">
    <property type="entry name" value="HEMOLYSIN-RELATED"/>
    <property type="match status" value="1"/>
</dbReference>
<feature type="domain" description="CBS" evidence="4">
    <location>
        <begin position="113"/>
        <end position="170"/>
    </location>
</feature>
<dbReference type="SUPFAM" id="SSF56176">
    <property type="entry name" value="FAD-binding/transporter-associated domain-like"/>
    <property type="match status" value="1"/>
</dbReference>
<proteinExistence type="predicted"/>
<dbReference type="Gene3D" id="3.10.580.10">
    <property type="entry name" value="CBS-domain"/>
    <property type="match status" value="1"/>
</dbReference>
<evidence type="ECO:0000256" key="1">
    <source>
        <dbReference type="ARBA" id="ARBA00022737"/>
    </source>
</evidence>
<dbReference type="Pfam" id="PF00571">
    <property type="entry name" value="CBS"/>
    <property type="match status" value="2"/>
</dbReference>
<reference evidence="5 6" key="1">
    <citation type="journal article" date="2015" name="Genome Announc.">
        <title>Genome Sequence of Borrelia chilensis VA1, a South American Member of the Lyme Borreliosis Group.</title>
        <authorList>
            <person name="Huang W."/>
            <person name="Ojaimi C."/>
            <person name="Fallon J.T."/>
            <person name="Travisany D."/>
            <person name="Maass A."/>
            <person name="Ivanova L."/>
            <person name="Tomova A."/>
            <person name="Gonzalez-Acuna D."/>
            <person name="Godfrey H.P."/>
            <person name="Cabello F.C."/>
        </authorList>
    </citation>
    <scope>NUCLEOTIDE SEQUENCE [LARGE SCALE GENOMIC DNA]</scope>
    <source>
        <strain evidence="5 6">VA1</strain>
    </source>
</reference>
<dbReference type="Proteomes" id="UP000030940">
    <property type="component" value="Chromosome"/>
</dbReference>
<dbReference type="CDD" id="cd04590">
    <property type="entry name" value="CBS_pair_CorC_HlyC_assoc"/>
    <property type="match status" value="1"/>
</dbReference>
<dbReference type="STRING" id="1245910.OY14_00285"/>
<dbReference type="InterPro" id="IPR005170">
    <property type="entry name" value="Transptr-assoc_dom"/>
</dbReference>
<protein>
    <submittedName>
        <fullName evidence="5">Hemolysin</fullName>
    </submittedName>
</protein>
<dbReference type="InterPro" id="IPR044751">
    <property type="entry name" value="Ion_transp-like_CBS"/>
</dbReference>
<dbReference type="InterPro" id="IPR016169">
    <property type="entry name" value="FAD-bd_PCMH_sub2"/>
</dbReference>
<dbReference type="PANTHER" id="PTHR22777:SF17">
    <property type="entry name" value="UPF0053 PROTEIN SLL0260"/>
    <property type="match status" value="1"/>
</dbReference>
<gene>
    <name evidence="5" type="ORF">OY14_00285</name>
</gene>
<evidence type="ECO:0000256" key="2">
    <source>
        <dbReference type="ARBA" id="ARBA00023122"/>
    </source>
</evidence>
<dbReference type="InterPro" id="IPR046342">
    <property type="entry name" value="CBS_dom_sf"/>
</dbReference>
<keyword evidence="1" id="KW-0677">Repeat</keyword>
<dbReference type="GO" id="GO:0050660">
    <property type="term" value="F:flavin adenine dinucleotide binding"/>
    <property type="evidence" value="ECO:0007669"/>
    <property type="project" value="InterPro"/>
</dbReference>
<evidence type="ECO:0000313" key="6">
    <source>
        <dbReference type="Proteomes" id="UP000030940"/>
    </source>
</evidence>
<dbReference type="AlphaFoldDB" id="A0A0A7UUI6"/>
<dbReference type="FunFam" id="3.10.580.10:FF:000002">
    <property type="entry name" value="Magnesium/cobalt efflux protein CorC"/>
    <property type="match status" value="1"/>
</dbReference>
<dbReference type="Pfam" id="PF03471">
    <property type="entry name" value="CorC_HlyC"/>
    <property type="match status" value="1"/>
</dbReference>
<dbReference type="EMBL" id="CP009910">
    <property type="protein sequence ID" value="AJA89909.1"/>
    <property type="molecule type" value="Genomic_DNA"/>
</dbReference>
<dbReference type="Gene3D" id="3.30.465.10">
    <property type="match status" value="1"/>
</dbReference>
<sequence>MLGFLNFKDKKKKKRSPENDLEDKPNIGTSLIKNFNALKETIVKEIMIPRIGVIFVDYAKSKDELLKIVTSSSHSRFPVYHGTIDNIVGIIHTRDILLHMCKKDFYEIDLKDIMRKVMFVPESKKTDSLLKEFQENHVHIAIVVDEYGGVSGLVTLEDILEEIVGDIQDEFDNELDEIVRLDDGTYLCDARILIEDLNEKLDLNLPNGDFDTLGGFVYDLFGRIPLKNEKVEYGNLVFSIKNMHQRNIKVIKISEKEGL</sequence>
<name>A0A0A7UUI6_9SPIR</name>
<dbReference type="KEGG" id="bchi:OY14_00285"/>
<evidence type="ECO:0000313" key="5">
    <source>
        <dbReference type="EMBL" id="AJA89909.1"/>
    </source>
</evidence>